<sequence>MMNLTRRSAAQLLAGSAVTGLALAACSDGSNNETAAPVSSADAEKALNTETQLTYWTWVPDIDKEVALFQEKYPKIKVKVENVGQGLAHYQKVRTALKSKEGAPDVVQIEYQYIPSFTVTDSLLDLAPLGATDLAGDYVGWVWEQVSHDDAVWAIPQDTGPMGNLYRSDILERAGITTPPETWDDYATAAATVRSATGSYISNFPTNDPAQIVGLLWQAGVKPFGYDGGQGVTIAVNSPDAKKVLAYWQDLIQRDLVSVDADFNDAFYQGLNSGKYAGWLTAAWAPVFLQGTVEKTKGLWRAAPLPQWSAGQNASGNWGGSSNAVLATTGNRIAAYELAKWINNDDASTLMLAQEQSLFPASTAVLEDTTFTGQAVDFFGGQQVNKLFSDISNTVDTDFQWLPFTDYAYSQFNDIVGKAIGAKGDLSVALDSWQAALEKYAKDQGFSLNG</sequence>
<feature type="chain" id="PRO_5030849205" evidence="1">
    <location>
        <begin position="25"/>
        <end position="450"/>
    </location>
</feature>
<name>A0A7Y9J399_9ACTN</name>
<keyword evidence="1" id="KW-0732">Signal</keyword>
<feature type="signal peptide" evidence="1">
    <location>
        <begin position="1"/>
        <end position="24"/>
    </location>
</feature>
<dbReference type="EMBL" id="JACCBB010000002">
    <property type="protein sequence ID" value="NYD25101.1"/>
    <property type="molecule type" value="Genomic_DNA"/>
</dbReference>
<dbReference type="PROSITE" id="PS51257">
    <property type="entry name" value="PROKAR_LIPOPROTEIN"/>
    <property type="match status" value="1"/>
</dbReference>
<gene>
    <name evidence="2" type="ORF">BJ968_004710</name>
</gene>
<organism evidence="2 3">
    <name type="scientific">Kineococcus aurantiacus</name>
    <dbReference type="NCBI Taxonomy" id="37633"/>
    <lineage>
        <taxon>Bacteria</taxon>
        <taxon>Bacillati</taxon>
        <taxon>Actinomycetota</taxon>
        <taxon>Actinomycetes</taxon>
        <taxon>Kineosporiales</taxon>
        <taxon>Kineosporiaceae</taxon>
        <taxon>Kineococcus</taxon>
    </lineage>
</organism>
<proteinExistence type="predicted"/>
<dbReference type="AlphaFoldDB" id="A0A7Y9J399"/>
<comment type="caution">
    <text evidence="2">The sequence shown here is derived from an EMBL/GenBank/DDBJ whole genome shotgun (WGS) entry which is preliminary data.</text>
</comment>
<dbReference type="InterPro" id="IPR050490">
    <property type="entry name" value="Bact_solute-bd_prot1"/>
</dbReference>
<evidence type="ECO:0000256" key="1">
    <source>
        <dbReference type="SAM" id="SignalP"/>
    </source>
</evidence>
<keyword evidence="2" id="KW-0762">Sugar transport</keyword>
<dbReference type="PANTHER" id="PTHR43649">
    <property type="entry name" value="ARABINOSE-BINDING PROTEIN-RELATED"/>
    <property type="match status" value="1"/>
</dbReference>
<accession>A0A7Y9J399</accession>
<dbReference type="SUPFAM" id="SSF53850">
    <property type="entry name" value="Periplasmic binding protein-like II"/>
    <property type="match status" value="1"/>
</dbReference>
<dbReference type="Proteomes" id="UP000521922">
    <property type="component" value="Unassembled WGS sequence"/>
</dbReference>
<keyword evidence="3" id="KW-1185">Reference proteome</keyword>
<evidence type="ECO:0000313" key="3">
    <source>
        <dbReference type="Proteomes" id="UP000521922"/>
    </source>
</evidence>
<dbReference type="Gene3D" id="3.40.190.10">
    <property type="entry name" value="Periplasmic binding protein-like II"/>
    <property type="match status" value="3"/>
</dbReference>
<dbReference type="PANTHER" id="PTHR43649:SF12">
    <property type="entry name" value="DIACETYLCHITOBIOSE BINDING PROTEIN DASA"/>
    <property type="match status" value="1"/>
</dbReference>
<protein>
    <submittedName>
        <fullName evidence="2">Multiple sugar transport system substrate-binding protein</fullName>
    </submittedName>
</protein>
<evidence type="ECO:0000313" key="2">
    <source>
        <dbReference type="EMBL" id="NYD25101.1"/>
    </source>
</evidence>
<reference evidence="2 3" key="1">
    <citation type="submission" date="2020-07" db="EMBL/GenBank/DDBJ databases">
        <title>Sequencing the genomes of 1000 actinobacteria strains.</title>
        <authorList>
            <person name="Klenk H.-P."/>
        </authorList>
    </citation>
    <scope>NUCLEOTIDE SEQUENCE [LARGE SCALE GENOMIC DNA]</scope>
    <source>
        <strain evidence="2 3">DSM 7487</strain>
    </source>
</reference>
<keyword evidence="2" id="KW-0813">Transport</keyword>